<feature type="non-terminal residue" evidence="1">
    <location>
        <position position="71"/>
    </location>
</feature>
<sequence length="71" mass="8618">MYESAKPMAILYQPLAIYNDTFILQEYFIPKPYFQQWYDQLKLIIGEKHNHVFLLNLTIRFVKKDQTTFLS</sequence>
<accession>A0A8S3C8A4</accession>
<proteinExistence type="predicted"/>
<organism evidence="1 2">
    <name type="scientific">Rotaria magnacalcarata</name>
    <dbReference type="NCBI Taxonomy" id="392030"/>
    <lineage>
        <taxon>Eukaryota</taxon>
        <taxon>Metazoa</taxon>
        <taxon>Spiralia</taxon>
        <taxon>Gnathifera</taxon>
        <taxon>Rotifera</taxon>
        <taxon>Eurotatoria</taxon>
        <taxon>Bdelloidea</taxon>
        <taxon>Philodinida</taxon>
        <taxon>Philodinidae</taxon>
        <taxon>Rotaria</taxon>
    </lineage>
</organism>
<evidence type="ECO:0000313" key="2">
    <source>
        <dbReference type="Proteomes" id="UP000676336"/>
    </source>
</evidence>
<evidence type="ECO:0000313" key="1">
    <source>
        <dbReference type="EMBL" id="CAF4883606.1"/>
    </source>
</evidence>
<name>A0A8S3C8A4_9BILA</name>
<gene>
    <name evidence="1" type="ORF">SMN809_LOCUS50930</name>
</gene>
<comment type="caution">
    <text evidence="1">The sequence shown here is derived from an EMBL/GenBank/DDBJ whole genome shotgun (WGS) entry which is preliminary data.</text>
</comment>
<dbReference type="AlphaFoldDB" id="A0A8S3C8A4"/>
<reference evidence="1" key="1">
    <citation type="submission" date="2021-02" db="EMBL/GenBank/DDBJ databases">
        <authorList>
            <person name="Nowell W R."/>
        </authorList>
    </citation>
    <scope>NUCLEOTIDE SEQUENCE</scope>
</reference>
<protein>
    <submittedName>
        <fullName evidence="1">Uncharacterized protein</fullName>
    </submittedName>
</protein>
<dbReference type="Proteomes" id="UP000676336">
    <property type="component" value="Unassembled WGS sequence"/>
</dbReference>
<dbReference type="EMBL" id="CAJOBI010169563">
    <property type="protein sequence ID" value="CAF4883606.1"/>
    <property type="molecule type" value="Genomic_DNA"/>
</dbReference>